<dbReference type="InterPro" id="IPR036138">
    <property type="entry name" value="PBP_dimer_sf"/>
</dbReference>
<dbReference type="SUPFAM" id="SSF56519">
    <property type="entry name" value="Penicillin binding protein dimerisation domain"/>
    <property type="match status" value="1"/>
</dbReference>
<proteinExistence type="predicted"/>
<comment type="caution">
    <text evidence="6">The sequence shown here is derived from an EMBL/GenBank/DDBJ whole genome shotgun (WGS) entry which is preliminary data.</text>
</comment>
<comment type="subcellular location">
    <subcellularLocation>
        <location evidence="1">Membrane</location>
    </subcellularLocation>
</comment>
<dbReference type="AlphaFoldDB" id="A0A1W9NXS3"/>
<evidence type="ECO:0000256" key="1">
    <source>
        <dbReference type="ARBA" id="ARBA00004370"/>
    </source>
</evidence>
<dbReference type="EMBL" id="MZGJ01000012">
    <property type="protein sequence ID" value="OQX50955.1"/>
    <property type="molecule type" value="Genomic_DNA"/>
</dbReference>
<feature type="domain" description="Penicillin-binding protein dimerisation" evidence="5">
    <location>
        <begin position="57"/>
        <end position="227"/>
    </location>
</feature>
<dbReference type="Gene3D" id="3.30.450.330">
    <property type="match status" value="1"/>
</dbReference>
<dbReference type="STRING" id="1968527.B5M47_02465"/>
<evidence type="ECO:0000256" key="2">
    <source>
        <dbReference type="ARBA" id="ARBA00023136"/>
    </source>
</evidence>
<evidence type="ECO:0008006" key="8">
    <source>
        <dbReference type="Google" id="ProtNLM"/>
    </source>
</evidence>
<keyword evidence="3" id="KW-0812">Transmembrane</keyword>
<dbReference type="Gene3D" id="3.90.1310.10">
    <property type="entry name" value="Penicillin-binding protein 2a (Domain 2)"/>
    <property type="match status" value="1"/>
</dbReference>
<dbReference type="Gene3D" id="3.40.710.10">
    <property type="entry name" value="DD-peptidase/beta-lactamase superfamily"/>
    <property type="match status" value="1"/>
</dbReference>
<dbReference type="GO" id="GO:0005886">
    <property type="term" value="C:plasma membrane"/>
    <property type="evidence" value="ECO:0007669"/>
    <property type="project" value="TreeGrafter"/>
</dbReference>
<keyword evidence="2 3" id="KW-0472">Membrane</keyword>
<dbReference type="InterPro" id="IPR050515">
    <property type="entry name" value="Beta-lactam/transpept"/>
</dbReference>
<feature type="domain" description="Penicillin-binding protein transpeptidase" evidence="4">
    <location>
        <begin position="271"/>
        <end position="564"/>
    </location>
</feature>
<sequence>MPKPAKTHLHDLKLKLTQGVFYLLFLAIILRLFYIQIIRHPQYIALAESQHWQRREIPAVRGRILSSDHYPLAANLKAYDLYLITKDFSTKEKNDSAIDELAKIFTSRGIWEIDPDLDTPEKIINEKKEQLKNSLLDENTHWLLTEKQIPEETKKVIEEKFNGVFFERHDRRYYPEGNLAAHVLGFVGANTAGEDQGYFGVEGYYNGDLAGKPGWISLEKDALGHPIPIGGYVISQAVNGRDLILTLNRELQFLLEKKLTEGVEKYGAKSGTFILLEPDSGKILAMGNIPTYRPDHRENTPNLAIAQNYEPGSVLKTVVMSAGLQEKVVAPSTTFECLGPLTIQSHQIRTWNNKYHGTESMTEILQHSCNVGAAWLSQQIGLKRYLKYVHAYQLGEKTGIDLEGEAAGIVKPAQDWQEIDLATAAFGQGISVTPIQLAAIFAAIANDGVKMKPFVVEKFKLNSQEITVQPKIAKKVLTRETALALQEMLQKVVEKGEFKWFVEQAGLDKFSLAGKTGTAQIPKEGHYDPHKTNVTFVGFTPVEQPKFVLLVKLEEPSTSTYSADTAVPLWLEMAKELVIYFGISPK</sequence>
<dbReference type="SUPFAM" id="SSF56601">
    <property type="entry name" value="beta-lactamase/transpeptidase-like"/>
    <property type="match status" value="1"/>
</dbReference>
<evidence type="ECO:0000313" key="7">
    <source>
        <dbReference type="Proteomes" id="UP000192520"/>
    </source>
</evidence>
<dbReference type="Proteomes" id="UP000192520">
    <property type="component" value="Unassembled WGS sequence"/>
</dbReference>
<protein>
    <recommendedName>
        <fullName evidence="8">Penicillin-binding protein transpeptidase domain-containing protein</fullName>
    </recommendedName>
</protein>
<dbReference type="InterPro" id="IPR005311">
    <property type="entry name" value="PBP_dimer"/>
</dbReference>
<dbReference type="PANTHER" id="PTHR30627">
    <property type="entry name" value="PEPTIDOGLYCAN D,D-TRANSPEPTIDASE"/>
    <property type="match status" value="1"/>
</dbReference>
<dbReference type="InterPro" id="IPR012338">
    <property type="entry name" value="Beta-lactam/transpept-like"/>
</dbReference>
<dbReference type="GO" id="GO:0008658">
    <property type="term" value="F:penicillin binding"/>
    <property type="evidence" value="ECO:0007669"/>
    <property type="project" value="InterPro"/>
</dbReference>
<keyword evidence="3" id="KW-1133">Transmembrane helix</keyword>
<dbReference type="GO" id="GO:0071555">
    <property type="term" value="P:cell wall organization"/>
    <property type="evidence" value="ECO:0007669"/>
    <property type="project" value="TreeGrafter"/>
</dbReference>
<evidence type="ECO:0000256" key="3">
    <source>
        <dbReference type="SAM" id="Phobius"/>
    </source>
</evidence>
<dbReference type="InterPro" id="IPR001460">
    <property type="entry name" value="PCN-bd_Tpept"/>
</dbReference>
<evidence type="ECO:0000313" key="6">
    <source>
        <dbReference type="EMBL" id="OQX50955.1"/>
    </source>
</evidence>
<reference evidence="7" key="1">
    <citation type="submission" date="2017-03" db="EMBL/GenBank/DDBJ databases">
        <title>Novel pathways for hydrocarbon cycling and metabolic interdependencies in hydrothermal sediment communities.</title>
        <authorList>
            <person name="Dombrowski N."/>
            <person name="Seitz K."/>
            <person name="Teske A."/>
            <person name="Baker B."/>
        </authorList>
    </citation>
    <scope>NUCLEOTIDE SEQUENCE [LARGE SCALE GENOMIC DNA]</scope>
</reference>
<dbReference type="Pfam" id="PF00905">
    <property type="entry name" value="Transpeptidase"/>
    <property type="match status" value="1"/>
</dbReference>
<feature type="transmembrane region" description="Helical" evidence="3">
    <location>
        <begin position="20"/>
        <end position="38"/>
    </location>
</feature>
<name>A0A1W9NXS3_UNCC3</name>
<gene>
    <name evidence="6" type="ORF">B5M47_02465</name>
</gene>
<organism evidence="6 7">
    <name type="scientific">candidate division CPR3 bacterium 4484_211</name>
    <dbReference type="NCBI Taxonomy" id="1968527"/>
    <lineage>
        <taxon>Bacteria</taxon>
        <taxon>Bacteria division CPR3</taxon>
    </lineage>
</organism>
<evidence type="ECO:0000259" key="4">
    <source>
        <dbReference type="Pfam" id="PF00905"/>
    </source>
</evidence>
<dbReference type="Pfam" id="PF03717">
    <property type="entry name" value="PBP_dimer"/>
    <property type="match status" value="1"/>
</dbReference>
<evidence type="ECO:0000259" key="5">
    <source>
        <dbReference type="Pfam" id="PF03717"/>
    </source>
</evidence>
<dbReference type="PANTHER" id="PTHR30627:SF1">
    <property type="entry name" value="PEPTIDOGLYCAN D,D-TRANSPEPTIDASE FTSI"/>
    <property type="match status" value="1"/>
</dbReference>
<accession>A0A1W9NXS3</accession>